<accession>A0A8J8SBD8</accession>
<keyword evidence="2" id="KW-1185">Reference proteome</keyword>
<proteinExistence type="predicted"/>
<dbReference type="AlphaFoldDB" id="A0A8J8SBD8"/>
<evidence type="ECO:0000313" key="1">
    <source>
        <dbReference type="EMBL" id="QUH28554.1"/>
    </source>
</evidence>
<name>A0A8J8SBD8_9FIRM</name>
<dbReference type="EMBL" id="CP058561">
    <property type="protein sequence ID" value="QUH28554.1"/>
    <property type="molecule type" value="Genomic_DNA"/>
</dbReference>
<evidence type="ECO:0000313" key="2">
    <source>
        <dbReference type="Proteomes" id="UP000677305"/>
    </source>
</evidence>
<dbReference type="KEGG" id="vgu:HYG85_06300"/>
<organism evidence="1 2">
    <name type="scientific">Vallitalea guaymasensis</name>
    <dbReference type="NCBI Taxonomy" id="1185412"/>
    <lineage>
        <taxon>Bacteria</taxon>
        <taxon>Bacillati</taxon>
        <taxon>Bacillota</taxon>
        <taxon>Clostridia</taxon>
        <taxon>Lachnospirales</taxon>
        <taxon>Vallitaleaceae</taxon>
        <taxon>Vallitalea</taxon>
    </lineage>
</organism>
<sequence length="109" mass="12915">MRISITSVFDLRPDKWGLRGDPYLWDDIREEFRDVFLPYDQAQFINDIVSLFEEKTGQSIDNEKNVYIEKYAYGGMSSGGISPEFWKRQAIPLLAHRLREVNMMYENIE</sequence>
<gene>
    <name evidence="1" type="ORF">HYG85_06300</name>
</gene>
<dbReference type="Proteomes" id="UP000677305">
    <property type="component" value="Chromosome"/>
</dbReference>
<protein>
    <submittedName>
        <fullName evidence="1">Uncharacterized protein</fullName>
    </submittedName>
</protein>
<dbReference type="RefSeq" id="WP_212692780.1">
    <property type="nucleotide sequence ID" value="NZ_CP058561.1"/>
</dbReference>
<reference evidence="1 2" key="1">
    <citation type="submission" date="2020-07" db="EMBL/GenBank/DDBJ databases">
        <title>Vallitalea guaymasensis genome.</title>
        <authorList>
            <person name="Postec A."/>
        </authorList>
    </citation>
    <scope>NUCLEOTIDE SEQUENCE [LARGE SCALE GENOMIC DNA]</scope>
    <source>
        <strain evidence="1 2">Ra1766G1</strain>
    </source>
</reference>